<keyword evidence="3" id="KW-1185">Reference proteome</keyword>
<reference evidence="2 3" key="1">
    <citation type="journal article" date="2018" name="J. Allergy Clin. Immunol.">
        <title>High-quality assembly of Dermatophagoides pteronyssinus genome and transcriptome reveals a wide range of novel allergens.</title>
        <authorList>
            <person name="Liu X.Y."/>
            <person name="Yang K.Y."/>
            <person name="Wang M.Q."/>
            <person name="Kwok J.S."/>
            <person name="Zeng X."/>
            <person name="Yang Z."/>
            <person name="Xiao X.J."/>
            <person name="Lau C.P."/>
            <person name="Li Y."/>
            <person name="Huang Z.M."/>
            <person name="Ba J.G."/>
            <person name="Yim A.K."/>
            <person name="Ouyang C.Y."/>
            <person name="Ngai S.M."/>
            <person name="Chan T.F."/>
            <person name="Leung E.L."/>
            <person name="Liu L."/>
            <person name="Liu Z.G."/>
            <person name="Tsui S.K."/>
        </authorList>
    </citation>
    <scope>NUCLEOTIDE SEQUENCE [LARGE SCALE GENOMIC DNA]</scope>
    <source>
        <strain evidence="2">Derp</strain>
    </source>
</reference>
<comment type="caution">
    <text evidence="2">The sequence shown here is derived from an EMBL/GenBank/DDBJ whole genome shotgun (WGS) entry which is preliminary data.</text>
</comment>
<keyword evidence="1" id="KW-1133">Transmembrane helix</keyword>
<protein>
    <submittedName>
        <fullName evidence="2">Uncharacterized protein</fullName>
    </submittedName>
</protein>
<accession>A0ABQ8JBM8</accession>
<proteinExistence type="predicted"/>
<sequence length="441" mass="52613">MKSRFCEEFEYQKQYYFDQTFPIEQIKNNIVFSVEVWPPFINLFNLKKNSSTIICGPLLGYLIELSYKLKSNLTYIPDLENNTLPFAGFDEYGINLILTPFTPMNKFDEFVQEHIHLSRIVNDVPMLSILSGKKKLKINWSVFNSFNVSFVHLNIIFFLFIGYCMLISNWMIIGSWKLKIIYDMIRCLLTQPIQRLHHEKIIRYFMLNLLWLSFFLKLFLSYTLLALNQFGQAHDKIDSLNDLVRHRNMEIFLFEGEPSQTILTDSDHPLYADLKDRLLIQDPPNESIEEWEIQIANEINERKIAMISDQYYLDHLYNTFINEFPNLYRSKQNAVIQPYYLPLSNNNSNKMDESFNEMIRILSENGLYNYWVLETFYHAEMETQKKMKKFKRNDDERSSHKHSMDDFQTKSLSINDIQAIIYIYYIFSINSLNNDDDDDNE</sequence>
<feature type="transmembrane region" description="Helical" evidence="1">
    <location>
        <begin position="204"/>
        <end position="227"/>
    </location>
</feature>
<keyword evidence="1" id="KW-0472">Membrane</keyword>
<reference evidence="2 3" key="2">
    <citation type="journal article" date="2022" name="Mol. Biol. Evol.">
        <title>Comparative Genomics Reveals Insights into the Divergent Evolution of Astigmatic Mites and Household Pest Adaptations.</title>
        <authorList>
            <person name="Xiong Q."/>
            <person name="Wan A.T."/>
            <person name="Liu X."/>
            <person name="Fung C.S."/>
            <person name="Xiao X."/>
            <person name="Malainual N."/>
            <person name="Hou J."/>
            <person name="Wang L."/>
            <person name="Wang M."/>
            <person name="Yang K.Y."/>
            <person name="Cui Y."/>
            <person name="Leung E.L."/>
            <person name="Nong W."/>
            <person name="Shin S.K."/>
            <person name="Au S.W."/>
            <person name="Jeong K.Y."/>
            <person name="Chew F.T."/>
            <person name="Hui J.H."/>
            <person name="Leung T.F."/>
            <person name="Tungtrongchitr A."/>
            <person name="Zhong N."/>
            <person name="Liu Z."/>
            <person name="Tsui S.K."/>
        </authorList>
    </citation>
    <scope>NUCLEOTIDE SEQUENCE [LARGE SCALE GENOMIC DNA]</scope>
    <source>
        <strain evidence="2">Derp</strain>
    </source>
</reference>
<gene>
    <name evidence="2" type="ORF">DERP_001624</name>
</gene>
<evidence type="ECO:0000256" key="1">
    <source>
        <dbReference type="SAM" id="Phobius"/>
    </source>
</evidence>
<keyword evidence="1" id="KW-0812">Transmembrane</keyword>
<dbReference type="Proteomes" id="UP000887458">
    <property type="component" value="Unassembled WGS sequence"/>
</dbReference>
<evidence type="ECO:0000313" key="2">
    <source>
        <dbReference type="EMBL" id="KAH9419793.1"/>
    </source>
</evidence>
<evidence type="ECO:0000313" key="3">
    <source>
        <dbReference type="Proteomes" id="UP000887458"/>
    </source>
</evidence>
<name>A0ABQ8JBM8_DERPT</name>
<dbReference type="EMBL" id="NJHN03000054">
    <property type="protein sequence ID" value="KAH9419793.1"/>
    <property type="molecule type" value="Genomic_DNA"/>
</dbReference>
<feature type="transmembrane region" description="Helical" evidence="1">
    <location>
        <begin position="155"/>
        <end position="176"/>
    </location>
</feature>
<organism evidence="2 3">
    <name type="scientific">Dermatophagoides pteronyssinus</name>
    <name type="common">European house dust mite</name>
    <dbReference type="NCBI Taxonomy" id="6956"/>
    <lineage>
        <taxon>Eukaryota</taxon>
        <taxon>Metazoa</taxon>
        <taxon>Ecdysozoa</taxon>
        <taxon>Arthropoda</taxon>
        <taxon>Chelicerata</taxon>
        <taxon>Arachnida</taxon>
        <taxon>Acari</taxon>
        <taxon>Acariformes</taxon>
        <taxon>Sarcoptiformes</taxon>
        <taxon>Astigmata</taxon>
        <taxon>Psoroptidia</taxon>
        <taxon>Analgoidea</taxon>
        <taxon>Pyroglyphidae</taxon>
        <taxon>Dermatophagoidinae</taxon>
        <taxon>Dermatophagoides</taxon>
    </lineage>
</organism>